<feature type="non-terminal residue" evidence="13">
    <location>
        <position position="1"/>
    </location>
</feature>
<evidence type="ECO:0000256" key="5">
    <source>
        <dbReference type="ARBA" id="ARBA00022692"/>
    </source>
</evidence>
<protein>
    <recommendedName>
        <fullName evidence="14">Sodium:solute symporter</fullName>
    </recommendedName>
</protein>
<evidence type="ECO:0000256" key="9">
    <source>
        <dbReference type="ARBA" id="ARBA00023065"/>
    </source>
</evidence>
<dbReference type="EMBL" id="BART01015202">
    <property type="protein sequence ID" value="GAG81470.1"/>
    <property type="molecule type" value="Genomic_DNA"/>
</dbReference>
<keyword evidence="4" id="KW-1003">Cell membrane</keyword>
<feature type="transmembrane region" description="Helical" evidence="12">
    <location>
        <begin position="166"/>
        <end position="196"/>
    </location>
</feature>
<evidence type="ECO:0000256" key="4">
    <source>
        <dbReference type="ARBA" id="ARBA00022475"/>
    </source>
</evidence>
<evidence type="ECO:0000313" key="13">
    <source>
        <dbReference type="EMBL" id="GAG81470.1"/>
    </source>
</evidence>
<dbReference type="GO" id="GO:0005298">
    <property type="term" value="F:proline:sodium symporter activity"/>
    <property type="evidence" value="ECO:0007669"/>
    <property type="project" value="TreeGrafter"/>
</dbReference>
<comment type="subcellular location">
    <subcellularLocation>
        <location evidence="1">Cell membrane</location>
        <topology evidence="1">Multi-pass membrane protein</topology>
    </subcellularLocation>
</comment>
<dbReference type="PROSITE" id="PS50283">
    <property type="entry name" value="NA_SOLUT_SYMP_3"/>
    <property type="match status" value="1"/>
</dbReference>
<dbReference type="InterPro" id="IPR038377">
    <property type="entry name" value="Na/Glc_symporter_sf"/>
</dbReference>
<evidence type="ECO:0000256" key="3">
    <source>
        <dbReference type="ARBA" id="ARBA00022448"/>
    </source>
</evidence>
<dbReference type="InterPro" id="IPR001734">
    <property type="entry name" value="Na/solute_symporter"/>
</dbReference>
<dbReference type="AlphaFoldDB" id="X1AG18"/>
<keyword evidence="10 12" id="KW-0472">Membrane</keyword>
<evidence type="ECO:0008006" key="14">
    <source>
        <dbReference type="Google" id="ProtNLM"/>
    </source>
</evidence>
<comment type="similarity">
    <text evidence="2">Belongs to the sodium:solute symporter (SSF) (TC 2.A.21) family.</text>
</comment>
<dbReference type="PANTHER" id="PTHR48086">
    <property type="entry name" value="SODIUM/PROLINE SYMPORTER-RELATED"/>
    <property type="match status" value="1"/>
</dbReference>
<evidence type="ECO:0000256" key="11">
    <source>
        <dbReference type="ARBA" id="ARBA00023201"/>
    </source>
</evidence>
<feature type="transmembrane region" description="Helical" evidence="12">
    <location>
        <begin position="79"/>
        <end position="100"/>
    </location>
</feature>
<comment type="caution">
    <text evidence="13">The sequence shown here is derived from an EMBL/GenBank/DDBJ whole genome shotgun (WGS) entry which is preliminary data.</text>
</comment>
<dbReference type="PANTHER" id="PTHR48086:SF3">
    <property type="entry name" value="SODIUM_PROLINE SYMPORTER"/>
    <property type="match status" value="1"/>
</dbReference>
<dbReference type="GO" id="GO:0005886">
    <property type="term" value="C:plasma membrane"/>
    <property type="evidence" value="ECO:0007669"/>
    <property type="project" value="UniProtKB-SubCell"/>
</dbReference>
<keyword evidence="11" id="KW-0739">Sodium transport</keyword>
<dbReference type="GO" id="GO:0015193">
    <property type="term" value="F:L-proline transmembrane transporter activity"/>
    <property type="evidence" value="ECO:0007669"/>
    <property type="project" value="TreeGrafter"/>
</dbReference>
<keyword evidence="7 12" id="KW-1133">Transmembrane helix</keyword>
<accession>X1AG18</accession>
<keyword evidence="8" id="KW-0915">Sodium</keyword>
<evidence type="ECO:0000256" key="1">
    <source>
        <dbReference type="ARBA" id="ARBA00004651"/>
    </source>
</evidence>
<sequence>VMIISITTLYVILGGLFSVVVTDVIQTLVLTFSSLLIAGLAWVKLTPEALSRLPEQFTSLRIPWRIQEFAGTDNAAFEFFGALVIVWIMKGLLLNAGGPAQMYDFQRFLAAKNERDAAKIGAAWSGFLVVRWAMVMGIVLLALTGISGVTDAEKVMPLVLQNFLPAGIRGFVIAGLLAAFMSTFSSTVNSGAAFIVRDIWQPYFRPKAGDKEAVRFSYVATVLLVLIGIAIGFQSRSIADIWNWMMMALGAGIIVPNVLRWYWWRMNGWGYALGTVGGILLSLVALFYKDIPDYYLFPSSFLPPLS</sequence>
<evidence type="ECO:0000256" key="2">
    <source>
        <dbReference type="ARBA" id="ARBA00006434"/>
    </source>
</evidence>
<proteinExistence type="inferred from homology"/>
<evidence type="ECO:0000256" key="8">
    <source>
        <dbReference type="ARBA" id="ARBA00023053"/>
    </source>
</evidence>
<evidence type="ECO:0000256" key="7">
    <source>
        <dbReference type="ARBA" id="ARBA00022989"/>
    </source>
</evidence>
<keyword evidence="6" id="KW-0769">Symport</keyword>
<evidence type="ECO:0000256" key="6">
    <source>
        <dbReference type="ARBA" id="ARBA00022847"/>
    </source>
</evidence>
<feature type="transmembrane region" description="Helical" evidence="12">
    <location>
        <begin position="269"/>
        <end position="288"/>
    </location>
</feature>
<dbReference type="InterPro" id="IPR050277">
    <property type="entry name" value="Sodium:Solute_Symporter"/>
</dbReference>
<dbReference type="GO" id="GO:0015824">
    <property type="term" value="P:proline transport"/>
    <property type="evidence" value="ECO:0007669"/>
    <property type="project" value="TreeGrafter"/>
</dbReference>
<name>X1AG18_9ZZZZ</name>
<dbReference type="Gene3D" id="1.20.1730.10">
    <property type="entry name" value="Sodium/glucose cotransporter"/>
    <property type="match status" value="1"/>
</dbReference>
<dbReference type="Pfam" id="PF00474">
    <property type="entry name" value="SSF"/>
    <property type="match status" value="1"/>
</dbReference>
<feature type="transmembrane region" description="Helical" evidence="12">
    <location>
        <begin position="241"/>
        <end position="262"/>
    </location>
</feature>
<keyword evidence="9" id="KW-0406">Ion transport</keyword>
<reference evidence="13" key="1">
    <citation type="journal article" date="2014" name="Front. Microbiol.">
        <title>High frequency of phylogenetically diverse reductive dehalogenase-homologous genes in deep subseafloor sedimentary metagenomes.</title>
        <authorList>
            <person name="Kawai M."/>
            <person name="Futagami T."/>
            <person name="Toyoda A."/>
            <person name="Takaki Y."/>
            <person name="Nishi S."/>
            <person name="Hori S."/>
            <person name="Arai W."/>
            <person name="Tsubouchi T."/>
            <person name="Morono Y."/>
            <person name="Uchiyama I."/>
            <person name="Ito T."/>
            <person name="Fujiyama A."/>
            <person name="Inagaki F."/>
            <person name="Takami H."/>
        </authorList>
    </citation>
    <scope>NUCLEOTIDE SEQUENCE</scope>
    <source>
        <strain evidence="13">Expedition CK06-06</strain>
    </source>
</reference>
<organism evidence="13">
    <name type="scientific">marine sediment metagenome</name>
    <dbReference type="NCBI Taxonomy" id="412755"/>
    <lineage>
        <taxon>unclassified sequences</taxon>
        <taxon>metagenomes</taxon>
        <taxon>ecological metagenomes</taxon>
    </lineage>
</organism>
<keyword evidence="3" id="KW-0813">Transport</keyword>
<evidence type="ECO:0000256" key="10">
    <source>
        <dbReference type="ARBA" id="ARBA00023136"/>
    </source>
</evidence>
<feature type="transmembrane region" description="Helical" evidence="12">
    <location>
        <begin position="12"/>
        <end position="43"/>
    </location>
</feature>
<evidence type="ECO:0000256" key="12">
    <source>
        <dbReference type="SAM" id="Phobius"/>
    </source>
</evidence>
<keyword evidence="5 12" id="KW-0812">Transmembrane</keyword>
<gene>
    <name evidence="13" type="ORF">S01H4_29592</name>
</gene>
<feature type="transmembrane region" description="Helical" evidence="12">
    <location>
        <begin position="121"/>
        <end position="146"/>
    </location>
</feature>
<feature type="transmembrane region" description="Helical" evidence="12">
    <location>
        <begin position="216"/>
        <end position="235"/>
    </location>
</feature>